<dbReference type="Pfam" id="PF05656">
    <property type="entry name" value="DUF805"/>
    <property type="match status" value="1"/>
</dbReference>
<dbReference type="InterPro" id="IPR008523">
    <property type="entry name" value="DUF805"/>
</dbReference>
<evidence type="ECO:0000256" key="1">
    <source>
        <dbReference type="SAM" id="Phobius"/>
    </source>
</evidence>
<keyword evidence="1" id="KW-0812">Transmembrane</keyword>
<feature type="transmembrane region" description="Helical" evidence="1">
    <location>
        <begin position="57"/>
        <end position="79"/>
    </location>
</feature>
<keyword evidence="1" id="KW-1133">Transmembrane helix</keyword>
<dbReference type="GO" id="GO:0005886">
    <property type="term" value="C:plasma membrane"/>
    <property type="evidence" value="ECO:0007669"/>
    <property type="project" value="TreeGrafter"/>
</dbReference>
<accession>A0A2X3YS85</accession>
<dbReference type="PANTHER" id="PTHR34980:SF2">
    <property type="entry name" value="INNER MEMBRANE PROTEIN YHAH-RELATED"/>
    <property type="match status" value="1"/>
</dbReference>
<feature type="transmembrane region" description="Helical" evidence="1">
    <location>
        <begin position="24"/>
        <end position="45"/>
    </location>
</feature>
<dbReference type="AlphaFoldDB" id="A0A2X3YS85"/>
<dbReference type="Proteomes" id="UP000248534">
    <property type="component" value="Chromosome 1"/>
</dbReference>
<feature type="transmembrane region" description="Helical" evidence="1">
    <location>
        <begin position="91"/>
        <end position="110"/>
    </location>
</feature>
<sequence length="140" mass="16265">MIQAYKNFWKNYLNFSGRSTRSDYWWVVLIHNIILLPFNFSYFSAAANNNSAEALQALSSFGGFYIILGLVLFLPSIALQVRRLRDAGKHSICIFLPLIPFIGWFLLIMLNCFPSEKVEIPEGYDYQELQGQHFRQDSEE</sequence>
<evidence type="ECO:0000313" key="2">
    <source>
        <dbReference type="EMBL" id="SQF71803.1"/>
    </source>
</evidence>
<reference evidence="2 3" key="1">
    <citation type="submission" date="2018-06" db="EMBL/GenBank/DDBJ databases">
        <authorList>
            <consortium name="Pathogen Informatics"/>
            <person name="Doyle S."/>
        </authorList>
    </citation>
    <scope>NUCLEOTIDE SEQUENCE [LARGE SCALE GENOMIC DNA]</scope>
    <source>
        <strain evidence="2 3">NCTC11086</strain>
    </source>
</reference>
<dbReference type="EMBL" id="LS483364">
    <property type="protein sequence ID" value="SQF71803.1"/>
    <property type="molecule type" value="Genomic_DNA"/>
</dbReference>
<name>A0A2X3YS85_STRSA</name>
<keyword evidence="1" id="KW-0472">Membrane</keyword>
<dbReference type="PANTHER" id="PTHR34980">
    <property type="entry name" value="INNER MEMBRANE PROTEIN-RELATED-RELATED"/>
    <property type="match status" value="1"/>
</dbReference>
<protein>
    <submittedName>
        <fullName evidence="2">Membrane protein</fullName>
    </submittedName>
</protein>
<dbReference type="RefSeq" id="WP_111676203.1">
    <property type="nucleotide sequence ID" value="NZ_LS483364.1"/>
</dbReference>
<proteinExistence type="predicted"/>
<organism evidence="2 3">
    <name type="scientific">Streptococcus sanguinis</name>
    <dbReference type="NCBI Taxonomy" id="1305"/>
    <lineage>
        <taxon>Bacteria</taxon>
        <taxon>Bacillati</taxon>
        <taxon>Bacillota</taxon>
        <taxon>Bacilli</taxon>
        <taxon>Lactobacillales</taxon>
        <taxon>Streptococcaceae</taxon>
        <taxon>Streptococcus</taxon>
    </lineage>
</organism>
<gene>
    <name evidence="2" type="primary">yhaH_2</name>
    <name evidence="2" type="ORF">NCTC11086_01754</name>
</gene>
<evidence type="ECO:0000313" key="3">
    <source>
        <dbReference type="Proteomes" id="UP000248534"/>
    </source>
</evidence>